<evidence type="ECO:0000256" key="2">
    <source>
        <dbReference type="SAM" id="Phobius"/>
    </source>
</evidence>
<keyword evidence="2" id="KW-0472">Membrane</keyword>
<dbReference type="EMBL" id="JADBGQ010000004">
    <property type="protein sequence ID" value="KAG5400200.1"/>
    <property type="molecule type" value="Genomic_DNA"/>
</dbReference>
<dbReference type="InterPro" id="IPR005162">
    <property type="entry name" value="Retrotrans_gag_dom"/>
</dbReference>
<organism evidence="4 5">
    <name type="scientific">Brassica rapa subsp. trilocularis</name>
    <dbReference type="NCBI Taxonomy" id="1813537"/>
    <lineage>
        <taxon>Eukaryota</taxon>
        <taxon>Viridiplantae</taxon>
        <taxon>Streptophyta</taxon>
        <taxon>Embryophyta</taxon>
        <taxon>Tracheophyta</taxon>
        <taxon>Spermatophyta</taxon>
        <taxon>Magnoliopsida</taxon>
        <taxon>eudicotyledons</taxon>
        <taxon>Gunneridae</taxon>
        <taxon>Pentapetalae</taxon>
        <taxon>rosids</taxon>
        <taxon>malvids</taxon>
        <taxon>Brassicales</taxon>
        <taxon>Brassicaceae</taxon>
        <taxon>Brassiceae</taxon>
        <taxon>Brassica</taxon>
    </lineage>
</organism>
<comment type="caution">
    <text evidence="4">The sequence shown here is derived from an EMBL/GenBank/DDBJ whole genome shotgun (WGS) entry which is preliminary data.</text>
</comment>
<sequence length="578" mass="65181">MSGSMDFGVASPIPHWAIHLSLTPHSSPFQVRPTSRSDYRTGAIGLLGFYRFFFVFIFIGPLGLWTFIMPPRRRTTRAQTARAVRDNVDEHEQPAVPPPAAPPVDQDALRQMVQDAARQAAQEALQQIAQETARQAAQEAARVAAQEVARQMAAVQQGPQVQVQQGPQIRVQQVPPVQVQQNQHDHQDPVQQVPLPQVPLQQGPAQQFAHGVQDLPPPPPRPHVYPVYDERFYRLTCQMRNMDMEHFSGTVDAVAAHDWKLALQRKMEIIECPPELSLRLTMQYLRGDALIWWEGIRLSHFGPEMLTFADFIREFDRKYFPKEAMDRKKCEFEHVSQGEMSIREYEVVFNQLRRFAGVGISEEDMIRKFLSGMRVEIRNRCRVVTYHRLGDLVEKAAEQEAVSGSPELVAGATVCRDHVQLVTPDQHPRPPSCSSRRDEAVDTNHTAIGARTKPLEPPEVSPLRGRETHAPSPSAGATVHSGHSPPYPTAVRRSRRDRPPSVRPPRSCRRVAASPPSPPLIFRIVLPDTETDFCMPDCMRGYGQSVDRLDRSLVWSINRLRAVTPSTLSEVLFGLCRA</sequence>
<feature type="domain" description="Retrotransposon gag" evidence="3">
    <location>
        <begin position="283"/>
        <end position="374"/>
    </location>
</feature>
<keyword evidence="2" id="KW-0812">Transmembrane</keyword>
<protein>
    <recommendedName>
        <fullName evidence="3">Retrotransposon gag domain-containing protein</fullName>
    </recommendedName>
</protein>
<evidence type="ECO:0000313" key="5">
    <source>
        <dbReference type="Proteomes" id="UP000823674"/>
    </source>
</evidence>
<proteinExistence type="predicted"/>
<feature type="transmembrane region" description="Helical" evidence="2">
    <location>
        <begin position="49"/>
        <end position="68"/>
    </location>
</feature>
<feature type="region of interest" description="Disordered" evidence="1">
    <location>
        <begin position="422"/>
        <end position="514"/>
    </location>
</feature>
<dbReference type="Proteomes" id="UP000823674">
    <property type="component" value="Chromosome A04"/>
</dbReference>
<dbReference type="Pfam" id="PF03732">
    <property type="entry name" value="Retrotrans_gag"/>
    <property type="match status" value="1"/>
</dbReference>
<feature type="region of interest" description="Disordered" evidence="1">
    <location>
        <begin position="81"/>
        <end position="103"/>
    </location>
</feature>
<evidence type="ECO:0000313" key="4">
    <source>
        <dbReference type="EMBL" id="KAG5400200.1"/>
    </source>
</evidence>
<reference evidence="4 5" key="1">
    <citation type="submission" date="2021-03" db="EMBL/GenBank/DDBJ databases">
        <authorList>
            <person name="King G.J."/>
            <person name="Bancroft I."/>
            <person name="Baten A."/>
            <person name="Bloomfield J."/>
            <person name="Borpatragohain P."/>
            <person name="He Z."/>
            <person name="Irish N."/>
            <person name="Irwin J."/>
            <person name="Liu K."/>
            <person name="Mauleon R.P."/>
            <person name="Moore J."/>
            <person name="Morris R."/>
            <person name="Ostergaard L."/>
            <person name="Wang B."/>
            <person name="Wells R."/>
        </authorList>
    </citation>
    <scope>NUCLEOTIDE SEQUENCE [LARGE SCALE GENOMIC DNA]</scope>
    <source>
        <strain evidence="4">R-o-18</strain>
        <tissue evidence="4">Leaf</tissue>
    </source>
</reference>
<evidence type="ECO:0000256" key="1">
    <source>
        <dbReference type="SAM" id="MobiDB-lite"/>
    </source>
</evidence>
<keyword evidence="5" id="KW-1185">Reference proteome</keyword>
<gene>
    <name evidence="4" type="primary">A04g502230.1_BraROA</name>
    <name evidence="4" type="ORF">IGI04_014807</name>
</gene>
<accession>A0ABQ7MNA8</accession>
<name>A0ABQ7MNA8_BRACM</name>
<evidence type="ECO:0000259" key="3">
    <source>
        <dbReference type="Pfam" id="PF03732"/>
    </source>
</evidence>
<feature type="compositionally biased region" description="Basic and acidic residues" evidence="1">
    <location>
        <begin position="83"/>
        <end position="93"/>
    </location>
</feature>
<keyword evidence="2" id="KW-1133">Transmembrane helix</keyword>